<keyword evidence="2" id="KW-1185">Reference proteome</keyword>
<organism evidence="1 2">
    <name type="scientific">Gossypium mustelinum</name>
    <name type="common">Cotton</name>
    <name type="synonym">Gossypium caicoense</name>
    <dbReference type="NCBI Taxonomy" id="34275"/>
    <lineage>
        <taxon>Eukaryota</taxon>
        <taxon>Viridiplantae</taxon>
        <taxon>Streptophyta</taxon>
        <taxon>Embryophyta</taxon>
        <taxon>Tracheophyta</taxon>
        <taxon>Spermatophyta</taxon>
        <taxon>Magnoliopsida</taxon>
        <taxon>eudicotyledons</taxon>
        <taxon>Gunneridae</taxon>
        <taxon>Pentapetalae</taxon>
        <taxon>rosids</taxon>
        <taxon>malvids</taxon>
        <taxon>Malvales</taxon>
        <taxon>Malvaceae</taxon>
        <taxon>Malvoideae</taxon>
        <taxon>Gossypium</taxon>
    </lineage>
</organism>
<proteinExistence type="predicted"/>
<dbReference type="EMBL" id="CM017647">
    <property type="protein sequence ID" value="TYJ05119.1"/>
    <property type="molecule type" value="Genomic_DNA"/>
</dbReference>
<name>A0A5D2WUA0_GOSMU</name>
<evidence type="ECO:0000313" key="1">
    <source>
        <dbReference type="EMBL" id="TYJ05119.1"/>
    </source>
</evidence>
<accession>A0A5D2WUA0</accession>
<dbReference type="Proteomes" id="UP000323597">
    <property type="component" value="Chromosome A12"/>
</dbReference>
<dbReference type="AlphaFoldDB" id="A0A5D2WUA0"/>
<sequence>MSLLKSNSNLYALLAENSPEDSPFHTSRSACSTVAKGIRRILSMSIFEKVSNHPP</sequence>
<evidence type="ECO:0000313" key="2">
    <source>
        <dbReference type="Proteomes" id="UP000323597"/>
    </source>
</evidence>
<gene>
    <name evidence="1" type="ORF">E1A91_A12G143800v1</name>
</gene>
<protein>
    <submittedName>
        <fullName evidence="1">Uncharacterized protein</fullName>
    </submittedName>
</protein>
<reference evidence="1 2" key="1">
    <citation type="submission" date="2019-07" db="EMBL/GenBank/DDBJ databases">
        <title>WGS assembly of Gossypium mustelinum.</title>
        <authorList>
            <person name="Chen Z.J."/>
            <person name="Sreedasyam A."/>
            <person name="Ando A."/>
            <person name="Song Q."/>
            <person name="De L."/>
            <person name="Hulse-Kemp A."/>
            <person name="Ding M."/>
            <person name="Ye W."/>
            <person name="Kirkbride R."/>
            <person name="Jenkins J."/>
            <person name="Plott C."/>
            <person name="Lovell J."/>
            <person name="Lin Y.-M."/>
            <person name="Vaughn R."/>
            <person name="Liu B."/>
            <person name="Li W."/>
            <person name="Simpson S."/>
            <person name="Scheffler B."/>
            <person name="Saski C."/>
            <person name="Grover C."/>
            <person name="Hu G."/>
            <person name="Conover J."/>
            <person name="Carlson J."/>
            <person name="Shu S."/>
            <person name="Boston L."/>
            <person name="Williams M."/>
            <person name="Peterson D."/>
            <person name="Mcgee K."/>
            <person name="Jones D."/>
            <person name="Wendel J."/>
            <person name="Stelly D."/>
            <person name="Grimwood J."/>
            <person name="Schmutz J."/>
        </authorList>
    </citation>
    <scope>NUCLEOTIDE SEQUENCE [LARGE SCALE GENOMIC DNA]</scope>
    <source>
        <strain evidence="1">1408120.09</strain>
    </source>
</reference>